<dbReference type="PANTHER" id="PTHR42754:SF1">
    <property type="entry name" value="LIPOPROTEIN"/>
    <property type="match status" value="1"/>
</dbReference>
<proteinExistence type="predicted"/>
<dbReference type="Proteomes" id="UP000228900">
    <property type="component" value="Unassembled WGS sequence"/>
</dbReference>
<sequence>MKKLFLLILFSGLYLFHLEVIEAQTPNIEWQECLGDTGSDVAITIIQTSDGGYAIAGSTKSINGNVSGNHGEADYWVVKINSSGDLLWQKCYGGTSTEILNSIKNISDGYIIVGYSGSNDGDVSNNHGLYDYWVVKIN</sequence>
<evidence type="ECO:0000313" key="2">
    <source>
        <dbReference type="Proteomes" id="UP000228900"/>
    </source>
</evidence>
<accession>A0A2M6WPU7</accession>
<reference evidence="2" key="1">
    <citation type="submission" date="2017-09" db="EMBL/GenBank/DDBJ databases">
        <title>Depth-based differentiation of microbial function through sediment-hosted aquifers and enrichment of novel symbionts in the deep terrestrial subsurface.</title>
        <authorList>
            <person name="Probst A.J."/>
            <person name="Ladd B."/>
            <person name="Jarett J.K."/>
            <person name="Geller-Mcgrath D.E."/>
            <person name="Sieber C.M.K."/>
            <person name="Emerson J.B."/>
            <person name="Anantharaman K."/>
            <person name="Thomas B.C."/>
            <person name="Malmstrom R."/>
            <person name="Stieglmeier M."/>
            <person name="Klingl A."/>
            <person name="Woyke T."/>
            <person name="Ryan C.M."/>
            <person name="Banfield J.F."/>
        </authorList>
    </citation>
    <scope>NUCLEOTIDE SEQUENCE [LARGE SCALE GENOMIC DNA]</scope>
</reference>
<name>A0A2M6WPU7_9BACT</name>
<dbReference type="PANTHER" id="PTHR42754">
    <property type="entry name" value="ENDOGLUCANASE"/>
    <property type="match status" value="1"/>
</dbReference>
<dbReference type="EMBL" id="PFAQ01000036">
    <property type="protein sequence ID" value="PIT94800.1"/>
    <property type="molecule type" value="Genomic_DNA"/>
</dbReference>
<gene>
    <name evidence="1" type="ORF">COT98_02190</name>
</gene>
<evidence type="ECO:0000313" key="1">
    <source>
        <dbReference type="EMBL" id="PIT94800.1"/>
    </source>
</evidence>
<comment type="caution">
    <text evidence="1">The sequence shown here is derived from an EMBL/GenBank/DDBJ whole genome shotgun (WGS) entry which is preliminary data.</text>
</comment>
<protein>
    <submittedName>
        <fullName evidence="1">Secretion protein</fullName>
    </submittedName>
</protein>
<dbReference type="AlphaFoldDB" id="A0A2M6WPU7"/>
<feature type="non-terminal residue" evidence="1">
    <location>
        <position position="138"/>
    </location>
</feature>
<organism evidence="1 2">
    <name type="scientific">Candidatus Falkowbacteria bacterium CG10_big_fil_rev_8_21_14_0_10_39_9</name>
    <dbReference type="NCBI Taxonomy" id="1974566"/>
    <lineage>
        <taxon>Bacteria</taxon>
        <taxon>Candidatus Falkowiibacteriota</taxon>
    </lineage>
</organism>